<dbReference type="SUPFAM" id="SSF53955">
    <property type="entry name" value="Lysozyme-like"/>
    <property type="match status" value="1"/>
</dbReference>
<organism evidence="2 3">
    <name type="scientific">Candidatus Avimonoglobus intestinipullorum</name>
    <dbReference type="NCBI Taxonomy" id="2840699"/>
    <lineage>
        <taxon>Bacteria</taxon>
        <taxon>Bacillati</taxon>
        <taxon>Bacillota</taxon>
        <taxon>Clostridia</taxon>
        <taxon>Eubacteriales</taxon>
        <taxon>Candidatus Avimonoglobus</taxon>
    </lineage>
</organism>
<proteinExistence type="predicted"/>
<dbReference type="Gene3D" id="1.10.530.10">
    <property type="match status" value="1"/>
</dbReference>
<dbReference type="AlphaFoldDB" id="A0A9D1LUT3"/>
<reference evidence="2" key="1">
    <citation type="submission" date="2020-10" db="EMBL/GenBank/DDBJ databases">
        <authorList>
            <person name="Gilroy R."/>
        </authorList>
    </citation>
    <scope>NUCLEOTIDE SEQUENCE</scope>
    <source>
        <strain evidence="2">ChiSjej4B22-9803</strain>
    </source>
</reference>
<dbReference type="InterPro" id="IPR023346">
    <property type="entry name" value="Lysozyme-like_dom_sf"/>
</dbReference>
<evidence type="ECO:0000313" key="3">
    <source>
        <dbReference type="Proteomes" id="UP000824111"/>
    </source>
</evidence>
<evidence type="ECO:0000259" key="1">
    <source>
        <dbReference type="Pfam" id="PF01464"/>
    </source>
</evidence>
<dbReference type="Proteomes" id="UP000824111">
    <property type="component" value="Unassembled WGS sequence"/>
</dbReference>
<comment type="caution">
    <text evidence="2">The sequence shown here is derived from an EMBL/GenBank/DDBJ whole genome shotgun (WGS) entry which is preliminary data.</text>
</comment>
<evidence type="ECO:0000313" key="2">
    <source>
        <dbReference type="EMBL" id="HIU48434.1"/>
    </source>
</evidence>
<accession>A0A9D1LUT3</accession>
<sequence>MRRIFRLILLLAVAGIVAGLYHLGRSGTYNMLYPIRYTGEVEQYAAENGLDKYLVYGVIKAESNFIYDAHSGVAVGLMQITEDTGAWIANKMQLDRYRPEDLTDPETNIKMGCFYLKYLLDYYGDLDLALAAYNAGMGNVNNWLEDSDHSKDGKTLHNIPFKETREYVERVKKYAEIYRERH</sequence>
<name>A0A9D1LUT3_9FIRM</name>
<dbReference type="PANTHER" id="PTHR37423">
    <property type="entry name" value="SOLUBLE LYTIC MUREIN TRANSGLYCOSYLASE-RELATED"/>
    <property type="match status" value="1"/>
</dbReference>
<dbReference type="Pfam" id="PF01464">
    <property type="entry name" value="SLT"/>
    <property type="match status" value="1"/>
</dbReference>
<gene>
    <name evidence="2" type="ORF">IAB04_03660</name>
</gene>
<feature type="domain" description="Transglycosylase SLT" evidence="1">
    <location>
        <begin position="42"/>
        <end position="152"/>
    </location>
</feature>
<dbReference type="PANTHER" id="PTHR37423:SF2">
    <property type="entry name" value="MEMBRANE-BOUND LYTIC MUREIN TRANSGLYCOSYLASE C"/>
    <property type="match status" value="1"/>
</dbReference>
<dbReference type="EMBL" id="DVND01000096">
    <property type="protein sequence ID" value="HIU48434.1"/>
    <property type="molecule type" value="Genomic_DNA"/>
</dbReference>
<dbReference type="InterPro" id="IPR008258">
    <property type="entry name" value="Transglycosylase_SLT_dom_1"/>
</dbReference>
<reference evidence="2" key="2">
    <citation type="journal article" date="2021" name="PeerJ">
        <title>Extensive microbial diversity within the chicken gut microbiome revealed by metagenomics and culture.</title>
        <authorList>
            <person name="Gilroy R."/>
            <person name="Ravi A."/>
            <person name="Getino M."/>
            <person name="Pursley I."/>
            <person name="Horton D.L."/>
            <person name="Alikhan N.F."/>
            <person name="Baker D."/>
            <person name="Gharbi K."/>
            <person name="Hall N."/>
            <person name="Watson M."/>
            <person name="Adriaenssens E.M."/>
            <person name="Foster-Nyarko E."/>
            <person name="Jarju S."/>
            <person name="Secka A."/>
            <person name="Antonio M."/>
            <person name="Oren A."/>
            <person name="Chaudhuri R.R."/>
            <person name="La Ragione R."/>
            <person name="Hildebrand F."/>
            <person name="Pallen M.J."/>
        </authorList>
    </citation>
    <scope>NUCLEOTIDE SEQUENCE</scope>
    <source>
        <strain evidence="2">ChiSjej4B22-9803</strain>
    </source>
</reference>
<protein>
    <submittedName>
        <fullName evidence="2">Lytic transglycosylase domain-containing protein</fullName>
    </submittedName>
</protein>
<dbReference type="CDD" id="cd16896">
    <property type="entry name" value="LT_Slt70-like"/>
    <property type="match status" value="1"/>
</dbReference>